<dbReference type="STRING" id="1338436.LK10_19840"/>
<reference evidence="1 2" key="1">
    <citation type="submission" date="2014-09" db="EMBL/GenBank/DDBJ databases">
        <title>Genome sequence of Sinomonas sp. MUSC 117.</title>
        <authorList>
            <person name="Lee L.-H."/>
        </authorList>
    </citation>
    <scope>NUCLEOTIDE SEQUENCE [LARGE SCALE GENOMIC DNA]</scope>
    <source>
        <strain evidence="1 2">MUSC 117</strain>
    </source>
</reference>
<sequence>MSAVMTRGLLFVHSAPSALCPHVEWAIGSVVEKRTDLEWTPQPAAPGMFRAELSWVGAPGTGAQLASSLRGWAHLRYEVTEEPSPGVDGARWSHTPELGIFHATTDVHGNIMVTEDRIRYAYESGAGDPALVFQELSLALGEAWDEELEPFRHAAEGAPVRWLHQVG</sequence>
<organism evidence="1 2">
    <name type="scientific">Sinomonas humi</name>
    <dbReference type="NCBI Taxonomy" id="1338436"/>
    <lineage>
        <taxon>Bacteria</taxon>
        <taxon>Bacillati</taxon>
        <taxon>Actinomycetota</taxon>
        <taxon>Actinomycetes</taxon>
        <taxon>Micrococcales</taxon>
        <taxon>Micrococcaceae</taxon>
        <taxon>Sinomonas</taxon>
    </lineage>
</organism>
<proteinExistence type="predicted"/>
<dbReference type="InterPro" id="IPR021491">
    <property type="entry name" value="DUF3145"/>
</dbReference>
<dbReference type="RefSeq" id="WP_043127792.1">
    <property type="nucleotide sequence ID" value="NZ_JTDL01000152.1"/>
</dbReference>
<name>A0A0B2ABA1_9MICC</name>
<dbReference type="EMBL" id="JTDL01000152">
    <property type="protein sequence ID" value="KHL00455.1"/>
    <property type="molecule type" value="Genomic_DNA"/>
</dbReference>
<evidence type="ECO:0000313" key="1">
    <source>
        <dbReference type="EMBL" id="KHL00455.1"/>
    </source>
</evidence>
<accession>A0A0B2ABA1</accession>
<evidence type="ECO:0000313" key="2">
    <source>
        <dbReference type="Proteomes" id="UP000030982"/>
    </source>
</evidence>
<gene>
    <name evidence="1" type="ORF">LK10_19840</name>
</gene>
<comment type="caution">
    <text evidence="1">The sequence shown here is derived from an EMBL/GenBank/DDBJ whole genome shotgun (WGS) entry which is preliminary data.</text>
</comment>
<dbReference type="Pfam" id="PF11343">
    <property type="entry name" value="DUF3145"/>
    <property type="match status" value="1"/>
</dbReference>
<dbReference type="OrthoDB" id="3210860at2"/>
<protein>
    <recommendedName>
        <fullName evidence="3">DUF3145 domain-containing protein</fullName>
    </recommendedName>
</protein>
<dbReference type="Proteomes" id="UP000030982">
    <property type="component" value="Unassembled WGS sequence"/>
</dbReference>
<keyword evidence="2" id="KW-1185">Reference proteome</keyword>
<evidence type="ECO:0008006" key="3">
    <source>
        <dbReference type="Google" id="ProtNLM"/>
    </source>
</evidence>
<dbReference type="AlphaFoldDB" id="A0A0B2ABA1"/>